<dbReference type="EMBL" id="FXEG02000002">
    <property type="protein sequence ID" value="SOX53292.1"/>
    <property type="molecule type" value="Genomic_DNA"/>
</dbReference>
<keyword evidence="4" id="KW-1185">Reference proteome</keyword>
<evidence type="ECO:0000256" key="1">
    <source>
        <dbReference type="SAM" id="SignalP"/>
    </source>
</evidence>
<organism evidence="3 4">
    <name type="scientific">Mycobacterium ahvazicum</name>
    <dbReference type="NCBI Taxonomy" id="1964395"/>
    <lineage>
        <taxon>Bacteria</taxon>
        <taxon>Bacillati</taxon>
        <taxon>Actinomycetota</taxon>
        <taxon>Actinomycetes</taxon>
        <taxon>Mycobacteriales</taxon>
        <taxon>Mycobacteriaceae</taxon>
        <taxon>Mycobacterium</taxon>
        <taxon>Mycobacterium simiae complex</taxon>
    </lineage>
</organism>
<feature type="signal peptide" evidence="1">
    <location>
        <begin position="1"/>
        <end position="22"/>
    </location>
</feature>
<sequence>MRRLLLLVSAVAMVGTAAPASADAMDDQFLAALTASGVTFPDPGRAIAAGKWVCQAVGQGTQMVDVVKTVEDRNPGLREENAAKFAAIAATAYCPASLPHTTSTTAPATSAPQ</sequence>
<proteinExistence type="predicted"/>
<dbReference type="AlphaFoldDB" id="A0A2K4Y930"/>
<dbReference type="Proteomes" id="UP000236318">
    <property type="component" value="Unassembled WGS sequence"/>
</dbReference>
<dbReference type="RefSeq" id="WP_096286452.1">
    <property type="nucleotide sequence ID" value="NZ_FXEG02000002.1"/>
</dbReference>
<protein>
    <submittedName>
        <fullName evidence="3">DUF732 domain-containing protein</fullName>
    </submittedName>
</protein>
<dbReference type="InterPro" id="IPR007969">
    <property type="entry name" value="DUF732"/>
</dbReference>
<evidence type="ECO:0000313" key="4">
    <source>
        <dbReference type="Proteomes" id="UP000236318"/>
    </source>
</evidence>
<feature type="domain" description="DUF732" evidence="2">
    <location>
        <begin position="26"/>
        <end position="95"/>
    </location>
</feature>
<keyword evidence="1" id="KW-0732">Signal</keyword>
<dbReference type="OrthoDB" id="4382032at2"/>
<comment type="caution">
    <text evidence="3">The sequence shown here is derived from an EMBL/GenBank/DDBJ whole genome shotgun (WGS) entry which is preliminary data.</text>
</comment>
<dbReference type="Pfam" id="PF05305">
    <property type="entry name" value="DUF732"/>
    <property type="match status" value="1"/>
</dbReference>
<feature type="chain" id="PRO_5039542647" evidence="1">
    <location>
        <begin position="23"/>
        <end position="113"/>
    </location>
</feature>
<gene>
    <name evidence="3" type="ORF">MAAFP003_1962</name>
</gene>
<reference evidence="3" key="1">
    <citation type="submission" date="2018-01" db="EMBL/GenBank/DDBJ databases">
        <authorList>
            <consortium name="Urmite Genomes"/>
        </authorList>
    </citation>
    <scope>NUCLEOTIDE SEQUENCE [LARGE SCALE GENOMIC DNA]</scope>
    <source>
        <strain evidence="3">AFP003</strain>
    </source>
</reference>
<evidence type="ECO:0000313" key="3">
    <source>
        <dbReference type="EMBL" id="SOX53292.1"/>
    </source>
</evidence>
<name>A0A2K4Y930_9MYCO</name>
<accession>A0A2K4Y930</accession>
<evidence type="ECO:0000259" key="2">
    <source>
        <dbReference type="Pfam" id="PF05305"/>
    </source>
</evidence>